<dbReference type="InterPro" id="IPR011545">
    <property type="entry name" value="DEAD/DEAH_box_helicase_dom"/>
</dbReference>
<dbReference type="InterPro" id="IPR052511">
    <property type="entry name" value="ATP-dep_Helicase"/>
</dbReference>
<dbReference type="PANTHER" id="PTHR47962">
    <property type="entry name" value="ATP-DEPENDENT HELICASE LHR-RELATED-RELATED"/>
    <property type="match status" value="1"/>
</dbReference>
<protein>
    <submittedName>
        <fullName evidence="5">DEAD/DEAH box helicase</fullName>
    </submittedName>
</protein>
<dbReference type="SMART" id="SM00490">
    <property type="entry name" value="HELICc"/>
    <property type="match status" value="1"/>
</dbReference>
<evidence type="ECO:0000259" key="4">
    <source>
        <dbReference type="PROSITE" id="PS51194"/>
    </source>
</evidence>
<keyword evidence="5" id="KW-0378">Hydrolase</keyword>
<dbReference type="SUPFAM" id="SSF52540">
    <property type="entry name" value="P-loop containing nucleoside triphosphate hydrolases"/>
    <property type="match status" value="1"/>
</dbReference>
<sequence length="713" mass="81540">MASNFELLSPRMKKIIYDMRWQALLPVQELAIPAILHTDRHVTIVAGTASGKTEAAFLPILTMVEKTAAEQLNVLYISPLRSLINDQFTRIEALCTRTDIPVHRWHGDVGMHQKKQLLTDPAGILQITPESLEAMFVNRSHSLRRMFEHVAFVVIDEVHAFLGRDRGIHLQSLLSRLSFYTSVDPRMIALSATVGEIPRVQTWMDPIHPEQVHVIDVKQERSDVLFALDYQEMFDGAIPAGVVRDIRELTRNISAMIFCNSRAQAETLSGELNAFAWNETGAQQKEPHYLIHHSSIDRKEREYVEQTMRTSQTPRSVICTSSLELGIDMGQVDMVIQVDATWSVSSLKQRAGRSGRRKGKRRMVQMYTFDSMGLLQAVAVTELMRSGYVEPADVYPIPYDVLFHQILSLCSERNGLTTNELLHMLQSLAPFRDIPEQEILELLAFAEGNDFLERLTNGQWIVGWNGETILNSQEFYSIFKTPEAYQVIADNHPIGTVEKNGWIDVGSTLLLAGRMWRILEIDDVQMAVRVVPSNTGTPPRYSGMAIKRGHRVSQKMFEILLEDAQYPYLMPQAKNQLECLRAYFVENGIKKHHRLIQRLGENRYIFHMFAGTDIQRTFVWMVRALGEKARMNELGHVELILRRHSIMGLFAAIVDKHWTGEELLPHTFDHERLQTKYSVYLPQTYKDRMHVSSEVDITGTLAFLGEIIPHEIE</sequence>
<accession>A0ABY4CNT3</accession>
<keyword evidence="1" id="KW-0547">Nucleotide-binding</keyword>
<dbReference type="InterPro" id="IPR045628">
    <property type="entry name" value="Lhr_WH_dom"/>
</dbReference>
<dbReference type="Pfam" id="PF00270">
    <property type="entry name" value="DEAD"/>
    <property type="match status" value="1"/>
</dbReference>
<keyword evidence="2" id="KW-0067">ATP-binding</keyword>
<dbReference type="InterPro" id="IPR014001">
    <property type="entry name" value="Helicase_ATP-bd"/>
</dbReference>
<gene>
    <name evidence="5" type="ORF">LSG31_08160</name>
</gene>
<dbReference type="Pfam" id="PF00271">
    <property type="entry name" value="Helicase_C"/>
    <property type="match status" value="1"/>
</dbReference>
<dbReference type="Proteomes" id="UP000830167">
    <property type="component" value="Chromosome"/>
</dbReference>
<reference evidence="5" key="1">
    <citation type="submission" date="2021-12" db="EMBL/GenBank/DDBJ databases">
        <title>Alicyclobacillaceae gen. nov., sp. nov., isolated from chalcocite enrichment system.</title>
        <authorList>
            <person name="Jiang Z."/>
        </authorList>
    </citation>
    <scope>NUCLEOTIDE SEQUENCE</scope>
    <source>
        <strain evidence="5">MYW30-H2</strain>
    </source>
</reference>
<keyword evidence="5" id="KW-0347">Helicase</keyword>
<dbReference type="Gene3D" id="3.40.50.300">
    <property type="entry name" value="P-loop containing nucleotide triphosphate hydrolases"/>
    <property type="match status" value="2"/>
</dbReference>
<proteinExistence type="predicted"/>
<dbReference type="SMART" id="SM00487">
    <property type="entry name" value="DEXDc"/>
    <property type="match status" value="1"/>
</dbReference>
<dbReference type="Pfam" id="PF19306">
    <property type="entry name" value="WHD_Lhr"/>
    <property type="match status" value="1"/>
</dbReference>
<name>A0ABY4CNT3_9BACL</name>
<dbReference type="EMBL" id="CP089291">
    <property type="protein sequence ID" value="UOF92158.1"/>
    <property type="molecule type" value="Genomic_DNA"/>
</dbReference>
<organism evidence="5 6">
    <name type="scientific">Fodinisporobacter ferrooxydans</name>
    <dbReference type="NCBI Taxonomy" id="2901836"/>
    <lineage>
        <taxon>Bacteria</taxon>
        <taxon>Bacillati</taxon>
        <taxon>Bacillota</taxon>
        <taxon>Bacilli</taxon>
        <taxon>Bacillales</taxon>
        <taxon>Alicyclobacillaceae</taxon>
        <taxon>Fodinisporobacter</taxon>
    </lineage>
</organism>
<dbReference type="PROSITE" id="PS51192">
    <property type="entry name" value="HELICASE_ATP_BIND_1"/>
    <property type="match status" value="1"/>
</dbReference>
<dbReference type="InterPro" id="IPR001650">
    <property type="entry name" value="Helicase_C-like"/>
</dbReference>
<evidence type="ECO:0000313" key="5">
    <source>
        <dbReference type="EMBL" id="UOF92158.1"/>
    </source>
</evidence>
<dbReference type="GO" id="GO:0004386">
    <property type="term" value="F:helicase activity"/>
    <property type="evidence" value="ECO:0007669"/>
    <property type="project" value="UniProtKB-KW"/>
</dbReference>
<evidence type="ECO:0000256" key="1">
    <source>
        <dbReference type="ARBA" id="ARBA00022741"/>
    </source>
</evidence>
<keyword evidence="6" id="KW-1185">Reference proteome</keyword>
<dbReference type="PROSITE" id="PS51194">
    <property type="entry name" value="HELICASE_CTER"/>
    <property type="match status" value="1"/>
</dbReference>
<evidence type="ECO:0000313" key="6">
    <source>
        <dbReference type="Proteomes" id="UP000830167"/>
    </source>
</evidence>
<evidence type="ECO:0000259" key="3">
    <source>
        <dbReference type="PROSITE" id="PS51192"/>
    </source>
</evidence>
<dbReference type="PANTHER" id="PTHR47962:SF5">
    <property type="entry name" value="ATP-DEPENDENT HELICASE LHR-RELATED"/>
    <property type="match status" value="1"/>
</dbReference>
<dbReference type="InterPro" id="IPR027417">
    <property type="entry name" value="P-loop_NTPase"/>
</dbReference>
<evidence type="ECO:0000256" key="2">
    <source>
        <dbReference type="ARBA" id="ARBA00022840"/>
    </source>
</evidence>
<feature type="domain" description="Helicase C-terminal" evidence="4">
    <location>
        <begin position="245"/>
        <end position="402"/>
    </location>
</feature>
<feature type="domain" description="Helicase ATP-binding" evidence="3">
    <location>
        <begin position="33"/>
        <end position="212"/>
    </location>
</feature>
<dbReference type="RefSeq" id="WP_347438844.1">
    <property type="nucleotide sequence ID" value="NZ_CP089291.1"/>
</dbReference>